<dbReference type="NCBIfam" id="TIGR00035">
    <property type="entry name" value="asp_race"/>
    <property type="match status" value="1"/>
</dbReference>
<organism evidence="3 4">
    <name type="scientific">Triparma laevis f. inornata</name>
    <dbReference type="NCBI Taxonomy" id="1714386"/>
    <lineage>
        <taxon>Eukaryota</taxon>
        <taxon>Sar</taxon>
        <taxon>Stramenopiles</taxon>
        <taxon>Ochrophyta</taxon>
        <taxon>Bolidophyceae</taxon>
        <taxon>Parmales</taxon>
        <taxon>Triparmaceae</taxon>
        <taxon>Triparma</taxon>
    </lineage>
</organism>
<feature type="non-terminal residue" evidence="3">
    <location>
        <position position="1"/>
    </location>
</feature>
<evidence type="ECO:0000256" key="2">
    <source>
        <dbReference type="ARBA" id="ARBA00023235"/>
    </source>
</evidence>
<dbReference type="AlphaFoldDB" id="A0A9W6ZB80"/>
<dbReference type="Pfam" id="PF01177">
    <property type="entry name" value="Asp_Glu_race"/>
    <property type="match status" value="1"/>
</dbReference>
<evidence type="ECO:0000313" key="4">
    <source>
        <dbReference type="Proteomes" id="UP001162640"/>
    </source>
</evidence>
<accession>A0A9W6ZB80</accession>
<evidence type="ECO:0000256" key="1">
    <source>
        <dbReference type="ARBA" id="ARBA00007847"/>
    </source>
</evidence>
<comment type="similarity">
    <text evidence="1">Belongs to the aspartate/glutamate racemases family.</text>
</comment>
<evidence type="ECO:0000313" key="3">
    <source>
        <dbReference type="EMBL" id="GMH49066.1"/>
    </source>
</evidence>
<protein>
    <recommendedName>
        <fullName evidence="5">Aspartate racemase</fullName>
    </recommendedName>
</protein>
<reference evidence="4" key="1">
    <citation type="journal article" date="2023" name="Commun. Biol.">
        <title>Genome analysis of Parmales, the sister group of diatoms, reveals the evolutionary specialization of diatoms from phago-mixotrophs to photoautotrophs.</title>
        <authorList>
            <person name="Ban H."/>
            <person name="Sato S."/>
            <person name="Yoshikawa S."/>
            <person name="Yamada K."/>
            <person name="Nakamura Y."/>
            <person name="Ichinomiya M."/>
            <person name="Sato N."/>
            <person name="Blanc-Mathieu R."/>
            <person name="Endo H."/>
            <person name="Kuwata A."/>
            <person name="Ogata H."/>
        </authorList>
    </citation>
    <scope>NUCLEOTIDE SEQUENCE [LARGE SCALE GENOMIC DNA]</scope>
</reference>
<evidence type="ECO:0008006" key="5">
    <source>
        <dbReference type="Google" id="ProtNLM"/>
    </source>
</evidence>
<feature type="non-terminal residue" evidence="3">
    <location>
        <position position="266"/>
    </location>
</feature>
<dbReference type="GO" id="GO:0047661">
    <property type="term" value="F:amino-acid racemase activity"/>
    <property type="evidence" value="ECO:0007669"/>
    <property type="project" value="InterPro"/>
</dbReference>
<gene>
    <name evidence="3" type="ORF">TL16_g00436</name>
</gene>
<proteinExistence type="inferred from homology"/>
<keyword evidence="2" id="KW-0413">Isomerase</keyword>
<dbReference type="Gene3D" id="3.40.50.1860">
    <property type="match status" value="2"/>
</dbReference>
<name>A0A9W6ZB80_9STRA</name>
<dbReference type="Proteomes" id="UP001162640">
    <property type="component" value="Unassembled WGS sequence"/>
</dbReference>
<dbReference type="PROSITE" id="PS00924">
    <property type="entry name" value="ASP_GLU_RACEMASE_2"/>
    <property type="match status" value="1"/>
</dbReference>
<dbReference type="InterPro" id="IPR033134">
    <property type="entry name" value="Asp/Glu_racemase_AS_2"/>
</dbReference>
<dbReference type="SUPFAM" id="SSF53681">
    <property type="entry name" value="Aspartate/glutamate racemase"/>
    <property type="match status" value="2"/>
</dbReference>
<dbReference type="InterPro" id="IPR004380">
    <property type="entry name" value="Asp_race"/>
</dbReference>
<dbReference type="PANTHER" id="PTHR21198">
    <property type="entry name" value="GLUTAMATE RACEMASE"/>
    <property type="match status" value="1"/>
</dbReference>
<sequence>MSSFPQNTTDPTNDLTVGIVGGMGPQATVSFLQLIISLTHELTSARTDQDHVKYILVNDPTIPNRQEAILSGDEGEIVKAGEHMERVCSRFLPSVDFVICVCNTAHHFQSYMERGLSTSSIPFLSLVTLTSKRVLSLSTPSSKVAVLGATGCMKSGLYQREMERLGGRKPYVCGEREQKVCMDAIYHVKAGEIDEACEVFSPLLHFLVHTEGCDMVVLGCTEFPVIVEALNGSVPDDLTFIDSTIVLAEVTVKLCKGLVTLKQVME</sequence>
<comment type="caution">
    <text evidence="3">The sequence shown here is derived from an EMBL/GenBank/DDBJ whole genome shotgun (WGS) entry which is preliminary data.</text>
</comment>
<dbReference type="EMBL" id="BLQM01000007">
    <property type="protein sequence ID" value="GMH49066.1"/>
    <property type="molecule type" value="Genomic_DNA"/>
</dbReference>
<dbReference type="InterPro" id="IPR001920">
    <property type="entry name" value="Asp/Glu_race"/>
</dbReference>
<dbReference type="PANTHER" id="PTHR21198:SF7">
    <property type="entry name" value="ASPARTATE-GLUTAMATE RACEMASE FAMILY"/>
    <property type="match status" value="1"/>
</dbReference>
<dbReference type="InterPro" id="IPR015942">
    <property type="entry name" value="Asp/Glu/hydantoin_racemase"/>
</dbReference>